<evidence type="ECO:0000313" key="1">
    <source>
        <dbReference type="EMBL" id="CAN0010786.1"/>
    </source>
</evidence>
<reference evidence="1" key="1">
    <citation type="submission" date="2023-05" db="EMBL/GenBank/DDBJ databases">
        <authorList>
            <consortium name="ELIXIR-Norway"/>
        </authorList>
    </citation>
    <scope>NUCLEOTIDE SEQUENCE</scope>
</reference>
<sequence>MIEQGGSALTRTVSHVPAACLAHAGFPGLHPARGAGAARAQLSGPRSPGPAPHPPAALFQARSPGAPARGPLPRGGPAPPGCSVVLPPPPPRPLRPRPRHVTRSRIATARAASGQSSRLRAGLTGGGASGQQEAAAASGIQRAALGRSSVRSRLP</sequence>
<proteinExistence type="predicted"/>
<gene>
    <name evidence="1" type="ORF">MRATA1EN22A_LOCUS10708</name>
</gene>
<evidence type="ECO:0000313" key="2">
    <source>
        <dbReference type="Proteomes" id="UP001162501"/>
    </source>
</evidence>
<organism evidence="1 2">
    <name type="scientific">Rangifer tarandus platyrhynchus</name>
    <name type="common">Svalbard reindeer</name>
    <dbReference type="NCBI Taxonomy" id="3082113"/>
    <lineage>
        <taxon>Eukaryota</taxon>
        <taxon>Metazoa</taxon>
        <taxon>Chordata</taxon>
        <taxon>Craniata</taxon>
        <taxon>Vertebrata</taxon>
        <taxon>Euteleostomi</taxon>
        <taxon>Mammalia</taxon>
        <taxon>Eutheria</taxon>
        <taxon>Laurasiatheria</taxon>
        <taxon>Artiodactyla</taxon>
        <taxon>Ruminantia</taxon>
        <taxon>Pecora</taxon>
        <taxon>Cervidae</taxon>
        <taxon>Odocoileinae</taxon>
        <taxon>Rangifer</taxon>
    </lineage>
</organism>
<name>A0AC59YVF6_RANTA</name>
<dbReference type="Proteomes" id="UP001162501">
    <property type="component" value="Chromosome 20"/>
</dbReference>
<protein>
    <submittedName>
        <fullName evidence="1">Uncharacterized protein</fullName>
    </submittedName>
</protein>
<dbReference type="EMBL" id="OX596104">
    <property type="protein sequence ID" value="CAN0010786.1"/>
    <property type="molecule type" value="Genomic_DNA"/>
</dbReference>
<accession>A0AC59YVF6</accession>
<reference evidence="1" key="2">
    <citation type="submission" date="2025-03" db="EMBL/GenBank/DDBJ databases">
        <authorList>
            <consortium name="ELIXIR-Norway"/>
            <consortium name="Elixir Norway"/>
        </authorList>
    </citation>
    <scope>NUCLEOTIDE SEQUENCE</scope>
</reference>